<proteinExistence type="predicted"/>
<protein>
    <submittedName>
        <fullName evidence="1">Uncharacterized protein</fullName>
    </submittedName>
</protein>
<organism evidence="1 2">
    <name type="scientific">Nonomuraea monospora</name>
    <dbReference type="NCBI Taxonomy" id="568818"/>
    <lineage>
        <taxon>Bacteria</taxon>
        <taxon>Bacillati</taxon>
        <taxon>Actinomycetota</taxon>
        <taxon>Actinomycetes</taxon>
        <taxon>Streptosporangiales</taxon>
        <taxon>Streptosporangiaceae</taxon>
        <taxon>Nonomuraea</taxon>
    </lineage>
</organism>
<evidence type="ECO:0000313" key="1">
    <source>
        <dbReference type="EMBL" id="GAA2209304.1"/>
    </source>
</evidence>
<sequence length="106" mass="12258">MLSDDELDEILETAQRVLFAIVQRTPLHPDLTERLLVLLRLIFPEWDISYEHRPDKVEWFGILKRDLSAQMREAGVVRTVRCPSGTRLATELTKQLAVLAQFIEEG</sequence>
<name>A0ABN3CIQ6_9ACTN</name>
<evidence type="ECO:0000313" key="2">
    <source>
        <dbReference type="Proteomes" id="UP001499843"/>
    </source>
</evidence>
<gene>
    <name evidence="1" type="ORF">GCM10009850_047620</name>
</gene>
<dbReference type="RefSeq" id="WP_344478322.1">
    <property type="nucleotide sequence ID" value="NZ_BAAAQX010000012.1"/>
</dbReference>
<comment type="caution">
    <text evidence="1">The sequence shown here is derived from an EMBL/GenBank/DDBJ whole genome shotgun (WGS) entry which is preliminary data.</text>
</comment>
<dbReference type="EMBL" id="BAAAQX010000012">
    <property type="protein sequence ID" value="GAA2209304.1"/>
    <property type="molecule type" value="Genomic_DNA"/>
</dbReference>
<accession>A0ABN3CIQ6</accession>
<keyword evidence="2" id="KW-1185">Reference proteome</keyword>
<dbReference type="Proteomes" id="UP001499843">
    <property type="component" value="Unassembled WGS sequence"/>
</dbReference>
<reference evidence="1 2" key="1">
    <citation type="journal article" date="2019" name="Int. J. Syst. Evol. Microbiol.">
        <title>The Global Catalogue of Microorganisms (GCM) 10K type strain sequencing project: providing services to taxonomists for standard genome sequencing and annotation.</title>
        <authorList>
            <consortium name="The Broad Institute Genomics Platform"/>
            <consortium name="The Broad Institute Genome Sequencing Center for Infectious Disease"/>
            <person name="Wu L."/>
            <person name="Ma J."/>
        </authorList>
    </citation>
    <scope>NUCLEOTIDE SEQUENCE [LARGE SCALE GENOMIC DNA]</scope>
    <source>
        <strain evidence="1 2">JCM 16114</strain>
    </source>
</reference>